<feature type="region of interest" description="Disordered" evidence="5">
    <location>
        <begin position="85"/>
        <end position="201"/>
    </location>
</feature>
<sequence length="1141" mass="126437">MLSTRCVARSLALFLVLALSLVECEHGRNWLQRDIPSSFFNGPRARSLLAYQRPGLRGGQDDGQSPVGLLQNALKGMRLGAQGMAREGGKTNTSVASAASHSDAVPEDTETGEGSSQAAPEEQDAKEKAKENEKADQAAKPVKDERLQAIRSLIRQQLQSEGKDTTKKPEVAPKENEVQHSKQQPPAKQEEDGEDDEEGENNLPMQILSFALRRPFLTMMLIDTAIETLKSKRIPKSCILEIDLGKIRVTSGEVEIESYFEALQYLDEPAISVRGIVQALDRAATDRRVKGIIVHIPAESARKTGFDFATVQELRDAIIRFRSHGKIAVAWAESFPEGGRGNLDYLLACSCQLVFLQPSGSLSLSGFNIEVSFYRELLDRLKILPQFGGREEYKSAMNSYTEKRFTREQRENLNSLLQSWYEQLTGGISESRNISVAQLKSIIDKPPMFAADALDAGLVDALLYRDGVYNAVRKLAKEGPACVVPHWKSMKFHCNASMLFNNKFGDICLAGGDQEERFCSWLNGSLQLDDDALTVRGSRREWSRPVNLLSKVEKRSRDELKIFFSNDTEVLQLKFPCNHPANGWKNSHACDRDSLYTLIKSYLKHSQAKVNTDEVMKKLKLVPWTLSPKYDKQEEQPGIFRAFLSSAMRFLGLMVPDNDSSLLYVHKYADRVDTSLFKRLLDGLKPRIAFVHACGDIICGESSSSSVGADSLCRTLREVRGDRKVKAVIIRVDSPGGSALASDTMWREIMLIRAKGIPVVVSMGSMAASGGYFISAPANTIIAQEGTITGSIGVLSGKMVLGSFFADLIGVTHDSITLGKFAAMESSLRPFSEEERKVFEESLDRTYKDFLSKVALGRGTAVLKARADLVEKNIQLQLSSASVVNFCGLEQLASIGLKEKLDHVRRLREEASALSVLRVCSQAEKAEAKAVNVVSNVLRWLTMKRSSEEEERNLAASFDPSNVSAVELQTVRLIAGGRVWTGQEAKERGLVDELGGIHAAIDAAKKFAKIPARRSVDVRLYPRRRRSIWLSRFLDAESPDNSQGTGFLTMKSAGKGGGRGHLLKMEDGLVQGLSRMWDEPERRGGNRVFEDLQGCQLKEEEVLRRLHETPLERLAGSLLAIASLPLKTLRLASWPLRSLLR</sequence>
<feature type="compositionally biased region" description="Acidic residues" evidence="5">
    <location>
        <begin position="191"/>
        <end position="200"/>
    </location>
</feature>
<keyword evidence="4" id="KW-0720">Serine protease</keyword>
<dbReference type="InterPro" id="IPR002142">
    <property type="entry name" value="Peptidase_S49"/>
</dbReference>
<dbReference type="GeneID" id="17299974"/>
<dbReference type="Gene3D" id="3.90.226.10">
    <property type="entry name" value="2-enoyl-CoA Hydratase, Chain A, domain 1"/>
    <property type="match status" value="3"/>
</dbReference>
<dbReference type="CDD" id="cd07018">
    <property type="entry name" value="S49_SppA_67K_type"/>
    <property type="match status" value="1"/>
</dbReference>
<dbReference type="STRING" id="905079.L1J473"/>
<evidence type="ECO:0000313" key="8">
    <source>
        <dbReference type="EMBL" id="EKX43318.1"/>
    </source>
</evidence>
<comment type="similarity">
    <text evidence="1">Belongs to the peptidase S49 family.</text>
</comment>
<feature type="domain" description="Peptidase S49" evidence="7">
    <location>
        <begin position="322"/>
        <end position="477"/>
    </location>
</feature>
<dbReference type="HOGENOM" id="CLU_008856_1_0_1"/>
<dbReference type="AlphaFoldDB" id="L1J473"/>
<dbReference type="OrthoDB" id="45421at2759"/>
<evidence type="ECO:0000313" key="9">
    <source>
        <dbReference type="EnsemblProtists" id="EKX43318"/>
    </source>
</evidence>
<organism evidence="8">
    <name type="scientific">Guillardia theta (strain CCMP2712)</name>
    <name type="common">Cryptophyte</name>
    <dbReference type="NCBI Taxonomy" id="905079"/>
    <lineage>
        <taxon>Eukaryota</taxon>
        <taxon>Cryptophyceae</taxon>
        <taxon>Pyrenomonadales</taxon>
        <taxon>Geminigeraceae</taxon>
        <taxon>Guillardia</taxon>
    </lineage>
</organism>
<evidence type="ECO:0000256" key="3">
    <source>
        <dbReference type="ARBA" id="ARBA00022801"/>
    </source>
</evidence>
<dbReference type="CDD" id="cd07023">
    <property type="entry name" value="S49_Sppa_N_C"/>
    <property type="match status" value="1"/>
</dbReference>
<keyword evidence="6" id="KW-0732">Signal</keyword>
<feature type="chain" id="PRO_5008770833" evidence="6">
    <location>
        <begin position="25"/>
        <end position="1141"/>
    </location>
</feature>
<dbReference type="EMBL" id="JH993011">
    <property type="protein sequence ID" value="EKX43318.1"/>
    <property type="molecule type" value="Genomic_DNA"/>
</dbReference>
<feature type="domain" description="Peptidase S49" evidence="7">
    <location>
        <begin position="967"/>
        <end position="1009"/>
    </location>
</feature>
<feature type="compositionally biased region" description="Low complexity" evidence="5">
    <location>
        <begin position="94"/>
        <end position="103"/>
    </location>
</feature>
<dbReference type="GO" id="GO:0008236">
    <property type="term" value="F:serine-type peptidase activity"/>
    <property type="evidence" value="ECO:0007669"/>
    <property type="project" value="UniProtKB-KW"/>
</dbReference>
<reference evidence="9" key="3">
    <citation type="submission" date="2016-03" db="UniProtKB">
        <authorList>
            <consortium name="EnsemblProtists"/>
        </authorList>
    </citation>
    <scope>IDENTIFICATION</scope>
</reference>
<dbReference type="PANTHER" id="PTHR33209:SF1">
    <property type="entry name" value="PEPTIDASE S49 DOMAIN-CONTAINING PROTEIN"/>
    <property type="match status" value="1"/>
</dbReference>
<keyword evidence="3" id="KW-0378">Hydrolase</keyword>
<proteinExistence type="inferred from homology"/>
<dbReference type="Pfam" id="PF01343">
    <property type="entry name" value="Peptidase_S49"/>
    <property type="match status" value="3"/>
</dbReference>
<feature type="compositionally biased region" description="Basic and acidic residues" evidence="5">
    <location>
        <begin position="123"/>
        <end position="148"/>
    </location>
</feature>
<accession>L1J473</accession>
<feature type="signal peptide" evidence="6">
    <location>
        <begin position="1"/>
        <end position="24"/>
    </location>
</feature>
<dbReference type="PaxDb" id="55529-EKX43318"/>
<dbReference type="SUPFAM" id="SSF52096">
    <property type="entry name" value="ClpP/crotonase"/>
    <property type="match status" value="2"/>
</dbReference>
<dbReference type="EnsemblProtists" id="EKX43318">
    <property type="protein sequence ID" value="EKX43318"/>
    <property type="gene ID" value="GUITHDRAFT_110733"/>
</dbReference>
<evidence type="ECO:0000256" key="6">
    <source>
        <dbReference type="SAM" id="SignalP"/>
    </source>
</evidence>
<evidence type="ECO:0000256" key="4">
    <source>
        <dbReference type="ARBA" id="ARBA00022825"/>
    </source>
</evidence>
<dbReference type="KEGG" id="gtt:GUITHDRAFT_110733"/>
<keyword evidence="10" id="KW-1185">Reference proteome</keyword>
<evidence type="ECO:0000259" key="7">
    <source>
        <dbReference type="Pfam" id="PF01343"/>
    </source>
</evidence>
<evidence type="ECO:0000256" key="1">
    <source>
        <dbReference type="ARBA" id="ARBA00008683"/>
    </source>
</evidence>
<evidence type="ECO:0000256" key="2">
    <source>
        <dbReference type="ARBA" id="ARBA00022670"/>
    </source>
</evidence>
<dbReference type="GO" id="GO:0006508">
    <property type="term" value="P:proteolysis"/>
    <property type="evidence" value="ECO:0007669"/>
    <property type="project" value="UniProtKB-KW"/>
</dbReference>
<keyword evidence="2" id="KW-0645">Protease</keyword>
<evidence type="ECO:0000313" key="10">
    <source>
        <dbReference type="Proteomes" id="UP000011087"/>
    </source>
</evidence>
<name>L1J473_GUITC</name>
<protein>
    <submittedName>
        <fullName evidence="8">Signal peptide peptidase SppA</fullName>
    </submittedName>
</protein>
<feature type="domain" description="Peptidase S49" evidence="7">
    <location>
        <begin position="753"/>
        <end position="862"/>
    </location>
</feature>
<dbReference type="InterPro" id="IPR047272">
    <property type="entry name" value="S49_SppA_C"/>
</dbReference>
<dbReference type="InterPro" id="IPR047217">
    <property type="entry name" value="S49_SppA_67K_type_N"/>
</dbReference>
<reference evidence="10" key="2">
    <citation type="submission" date="2012-11" db="EMBL/GenBank/DDBJ databases">
        <authorList>
            <person name="Kuo A."/>
            <person name="Curtis B.A."/>
            <person name="Tanifuji G."/>
            <person name="Burki F."/>
            <person name="Gruber A."/>
            <person name="Irimia M."/>
            <person name="Maruyama S."/>
            <person name="Arias M.C."/>
            <person name="Ball S.G."/>
            <person name="Gile G.H."/>
            <person name="Hirakawa Y."/>
            <person name="Hopkins J.F."/>
            <person name="Rensing S.A."/>
            <person name="Schmutz J."/>
            <person name="Symeonidi A."/>
            <person name="Elias M."/>
            <person name="Eveleigh R.J."/>
            <person name="Herman E.K."/>
            <person name="Klute M.J."/>
            <person name="Nakayama T."/>
            <person name="Obornik M."/>
            <person name="Reyes-Prieto A."/>
            <person name="Armbrust E.V."/>
            <person name="Aves S.J."/>
            <person name="Beiko R.G."/>
            <person name="Coutinho P."/>
            <person name="Dacks J.B."/>
            <person name="Durnford D.G."/>
            <person name="Fast N.M."/>
            <person name="Green B.R."/>
            <person name="Grisdale C."/>
            <person name="Hempe F."/>
            <person name="Henrissat B."/>
            <person name="Hoppner M.P."/>
            <person name="Ishida K.-I."/>
            <person name="Kim E."/>
            <person name="Koreny L."/>
            <person name="Kroth P.G."/>
            <person name="Liu Y."/>
            <person name="Malik S.-B."/>
            <person name="Maier U.G."/>
            <person name="McRose D."/>
            <person name="Mock T."/>
            <person name="Neilson J.A."/>
            <person name="Onodera N.T."/>
            <person name="Poole A.M."/>
            <person name="Pritham E.J."/>
            <person name="Richards T.A."/>
            <person name="Rocap G."/>
            <person name="Roy S.W."/>
            <person name="Sarai C."/>
            <person name="Schaack S."/>
            <person name="Shirato S."/>
            <person name="Slamovits C.H."/>
            <person name="Spencer D.F."/>
            <person name="Suzuki S."/>
            <person name="Worden A.Z."/>
            <person name="Zauner S."/>
            <person name="Barry K."/>
            <person name="Bell C."/>
            <person name="Bharti A.K."/>
            <person name="Crow J.A."/>
            <person name="Grimwood J."/>
            <person name="Kramer R."/>
            <person name="Lindquist E."/>
            <person name="Lucas S."/>
            <person name="Salamov A."/>
            <person name="McFadden G.I."/>
            <person name="Lane C.E."/>
            <person name="Keeling P.J."/>
            <person name="Gray M.W."/>
            <person name="Grigoriev I.V."/>
            <person name="Archibald J.M."/>
        </authorList>
    </citation>
    <scope>NUCLEOTIDE SEQUENCE</scope>
    <source>
        <strain evidence="10">CCMP2712</strain>
    </source>
</reference>
<dbReference type="PANTHER" id="PTHR33209">
    <property type="entry name" value="PROTEASE 4"/>
    <property type="match status" value="1"/>
</dbReference>
<dbReference type="Proteomes" id="UP000011087">
    <property type="component" value="Unassembled WGS sequence"/>
</dbReference>
<reference evidence="8 10" key="1">
    <citation type="journal article" date="2012" name="Nature">
        <title>Algal genomes reveal evolutionary mosaicism and the fate of nucleomorphs.</title>
        <authorList>
            <consortium name="DOE Joint Genome Institute"/>
            <person name="Curtis B.A."/>
            <person name="Tanifuji G."/>
            <person name="Burki F."/>
            <person name="Gruber A."/>
            <person name="Irimia M."/>
            <person name="Maruyama S."/>
            <person name="Arias M.C."/>
            <person name="Ball S.G."/>
            <person name="Gile G.H."/>
            <person name="Hirakawa Y."/>
            <person name="Hopkins J.F."/>
            <person name="Kuo A."/>
            <person name="Rensing S.A."/>
            <person name="Schmutz J."/>
            <person name="Symeonidi A."/>
            <person name="Elias M."/>
            <person name="Eveleigh R.J."/>
            <person name="Herman E.K."/>
            <person name="Klute M.J."/>
            <person name="Nakayama T."/>
            <person name="Obornik M."/>
            <person name="Reyes-Prieto A."/>
            <person name="Armbrust E.V."/>
            <person name="Aves S.J."/>
            <person name="Beiko R.G."/>
            <person name="Coutinho P."/>
            <person name="Dacks J.B."/>
            <person name="Durnford D.G."/>
            <person name="Fast N.M."/>
            <person name="Green B.R."/>
            <person name="Grisdale C.J."/>
            <person name="Hempel F."/>
            <person name="Henrissat B."/>
            <person name="Hoppner M.P."/>
            <person name="Ishida K."/>
            <person name="Kim E."/>
            <person name="Koreny L."/>
            <person name="Kroth P.G."/>
            <person name="Liu Y."/>
            <person name="Malik S.B."/>
            <person name="Maier U.G."/>
            <person name="McRose D."/>
            <person name="Mock T."/>
            <person name="Neilson J.A."/>
            <person name="Onodera N.T."/>
            <person name="Poole A.M."/>
            <person name="Pritham E.J."/>
            <person name="Richards T.A."/>
            <person name="Rocap G."/>
            <person name="Roy S.W."/>
            <person name="Sarai C."/>
            <person name="Schaack S."/>
            <person name="Shirato S."/>
            <person name="Slamovits C.H."/>
            <person name="Spencer D.F."/>
            <person name="Suzuki S."/>
            <person name="Worden A.Z."/>
            <person name="Zauner S."/>
            <person name="Barry K."/>
            <person name="Bell C."/>
            <person name="Bharti A.K."/>
            <person name="Crow J.A."/>
            <person name="Grimwood J."/>
            <person name="Kramer R."/>
            <person name="Lindquist E."/>
            <person name="Lucas S."/>
            <person name="Salamov A."/>
            <person name="McFadden G.I."/>
            <person name="Lane C.E."/>
            <person name="Keeling P.J."/>
            <person name="Gray M.W."/>
            <person name="Grigoriev I.V."/>
            <person name="Archibald J.M."/>
        </authorList>
    </citation>
    <scope>NUCLEOTIDE SEQUENCE</scope>
    <source>
        <strain evidence="8 10">CCMP2712</strain>
    </source>
</reference>
<dbReference type="RefSeq" id="XP_005830298.1">
    <property type="nucleotide sequence ID" value="XM_005830241.1"/>
</dbReference>
<gene>
    <name evidence="8" type="ORF">GUITHDRAFT_110733</name>
</gene>
<dbReference type="eggNOG" id="ENOG502QQH5">
    <property type="taxonomic scope" value="Eukaryota"/>
</dbReference>
<dbReference type="InterPro" id="IPR029045">
    <property type="entry name" value="ClpP/crotonase-like_dom_sf"/>
</dbReference>
<feature type="compositionally biased region" description="Basic and acidic residues" evidence="5">
    <location>
        <begin position="161"/>
        <end position="180"/>
    </location>
</feature>
<evidence type="ECO:0000256" key="5">
    <source>
        <dbReference type="SAM" id="MobiDB-lite"/>
    </source>
</evidence>